<reference evidence="1 4" key="2">
    <citation type="submission" date="2019-10" db="EMBL/GenBank/DDBJ databases">
        <title>Characterization of the phylogenetic diversity of two novel species belonging to the genus Bifidobacterium: Bifidobacterium cebidarum sp. nov. and Bifidobacterium leontopitheci sp. nov.</title>
        <authorList>
            <person name="Lugli G.A."/>
            <person name="Duranti S."/>
            <person name="Milani C."/>
            <person name="Turroni F."/>
            <person name="Ventura M."/>
        </authorList>
    </citation>
    <scope>NUCLEOTIDE SEQUENCE [LARGE SCALE GENOMIC DNA]</scope>
    <source>
        <strain evidence="1 4">DSM 100688</strain>
    </source>
</reference>
<protein>
    <submittedName>
        <fullName evidence="1">Uncharacterized protein</fullName>
    </submittedName>
</protein>
<accession>A0A6L4X1B7</accession>
<dbReference type="Proteomes" id="UP000482084">
    <property type="component" value="Unassembled WGS sequence"/>
</dbReference>
<dbReference type="EMBL" id="WBSM01000009">
    <property type="protein sequence ID" value="KAB8287350.1"/>
    <property type="molecule type" value="Genomic_DNA"/>
</dbReference>
<name>A0A6L4X1B7_9BIFI</name>
<proteinExistence type="predicted"/>
<organism evidence="1 4">
    <name type="scientific">Bifidobacterium ramosum</name>
    <dbReference type="NCBI Taxonomy" id="1798158"/>
    <lineage>
        <taxon>Bacteria</taxon>
        <taxon>Bacillati</taxon>
        <taxon>Actinomycetota</taxon>
        <taxon>Actinomycetes</taxon>
        <taxon>Bifidobacteriales</taxon>
        <taxon>Bifidobacteriaceae</taxon>
        <taxon>Bifidobacterium</taxon>
    </lineage>
</organism>
<keyword evidence="4" id="KW-1185">Reference proteome</keyword>
<dbReference type="AlphaFoldDB" id="A0A6L4X1B7"/>
<evidence type="ECO:0000313" key="3">
    <source>
        <dbReference type="Proteomes" id="UP000469943"/>
    </source>
</evidence>
<dbReference type="Proteomes" id="UP000469943">
    <property type="component" value="Unassembled WGS sequence"/>
</dbReference>
<evidence type="ECO:0000313" key="4">
    <source>
        <dbReference type="Proteomes" id="UP000482084"/>
    </source>
</evidence>
<dbReference type="RefSeq" id="WP_152358727.1">
    <property type="nucleotide sequence ID" value="NZ_WBSM01000009.1"/>
</dbReference>
<evidence type="ECO:0000313" key="2">
    <source>
        <dbReference type="EMBL" id="NEG72382.1"/>
    </source>
</evidence>
<gene>
    <name evidence="1" type="ORF">DSM100688_1709</name>
    <name evidence="2" type="ORF">GFD24_09255</name>
</gene>
<comment type="caution">
    <text evidence="1">The sequence shown here is derived from an EMBL/GenBank/DDBJ whole genome shotgun (WGS) entry which is preliminary data.</text>
</comment>
<dbReference type="EMBL" id="WHZX01000008">
    <property type="protein sequence ID" value="NEG72382.1"/>
    <property type="molecule type" value="Genomic_DNA"/>
</dbReference>
<sequence length="121" mass="13137">MASFSRLTSSATEVATALRFIALASCADAPVQMDGDKPKLYEGKEVHQLGNLAVKALQKDGSWAVVQNVSVKSFSVRDWPQLVELKPTGRVILTPYVNRSNRLAWSVIVEDLAPVDANPGK</sequence>
<evidence type="ECO:0000313" key="1">
    <source>
        <dbReference type="EMBL" id="KAB8287350.1"/>
    </source>
</evidence>
<reference evidence="2 3" key="1">
    <citation type="submission" date="2019-10" db="EMBL/GenBank/DDBJ databases">
        <title>Bifidobacterium from non-human primates.</title>
        <authorList>
            <person name="Modesto M."/>
        </authorList>
    </citation>
    <scope>NUCLEOTIDE SEQUENCE [LARGE SCALE GENOMIC DNA]</scope>
    <source>
        <strain evidence="2 3">TREM</strain>
    </source>
</reference>